<evidence type="ECO:0000256" key="6">
    <source>
        <dbReference type="ARBA" id="ARBA00022676"/>
    </source>
</evidence>
<evidence type="ECO:0000256" key="5">
    <source>
        <dbReference type="ARBA" id="ARBA00011971"/>
    </source>
</evidence>
<dbReference type="CDD" id="cd06223">
    <property type="entry name" value="PRTases_typeI"/>
    <property type="match status" value="1"/>
</dbReference>
<keyword evidence="7 9" id="KW-0808">Transferase</keyword>
<evidence type="ECO:0000259" key="10">
    <source>
        <dbReference type="Pfam" id="PF00156"/>
    </source>
</evidence>
<protein>
    <recommendedName>
        <fullName evidence="5 9">Orotate phosphoribosyltransferase</fullName>
        <shortName evidence="9">OPRT</shortName>
        <shortName evidence="9">OPRTase</shortName>
        <ecNumber evidence="5 9">2.4.2.10</ecNumber>
    </recommendedName>
</protein>
<comment type="function">
    <text evidence="1 9">Catalyzes the transfer of a ribosyl phosphate group from 5-phosphoribose 1-diphosphate to orotate, leading to the formation of orotidine monophosphate (OMP).</text>
</comment>
<feature type="binding site" evidence="9">
    <location>
        <position position="222"/>
    </location>
    <ligand>
        <name>orotate</name>
        <dbReference type="ChEBI" id="CHEBI:30839"/>
    </ligand>
</feature>
<dbReference type="InterPro" id="IPR023031">
    <property type="entry name" value="OPRT"/>
</dbReference>
<evidence type="ECO:0000256" key="1">
    <source>
        <dbReference type="ARBA" id="ARBA00003769"/>
    </source>
</evidence>
<dbReference type="InterPro" id="IPR029057">
    <property type="entry name" value="PRTase-like"/>
</dbReference>
<dbReference type="EC" id="2.4.2.10" evidence="5 9"/>
<comment type="cofactor">
    <cofactor evidence="9">
        <name>Mg(2+)</name>
        <dbReference type="ChEBI" id="CHEBI:18420"/>
    </cofactor>
</comment>
<name>A0ABP7PA46_9GAMM</name>
<keyword evidence="9" id="KW-0460">Magnesium</keyword>
<dbReference type="InterPro" id="IPR004467">
    <property type="entry name" value="Or_phspho_trans_dom"/>
</dbReference>
<dbReference type="EMBL" id="BAABBO010000009">
    <property type="protein sequence ID" value="GAA3962251.1"/>
    <property type="molecule type" value="Genomic_DNA"/>
</dbReference>
<comment type="pathway">
    <text evidence="2 9">Pyrimidine metabolism; UMP biosynthesis via de novo pathway; UMP from orotate: step 1/2.</text>
</comment>
<dbReference type="NCBIfam" id="TIGR00336">
    <property type="entry name" value="pyrE"/>
    <property type="match status" value="1"/>
</dbReference>
<feature type="binding site" evidence="9">
    <location>
        <position position="171"/>
    </location>
    <ligand>
        <name>5-phospho-alpha-D-ribose 1-diphosphate</name>
        <dbReference type="ChEBI" id="CHEBI:58017"/>
        <note>ligand shared between dimeric partners</note>
    </ligand>
</feature>
<feature type="binding site" evidence="9">
    <location>
        <position position="194"/>
    </location>
    <ligand>
        <name>orotate</name>
        <dbReference type="ChEBI" id="CHEBI:30839"/>
    </ligand>
</feature>
<dbReference type="SUPFAM" id="SSF53271">
    <property type="entry name" value="PRTase-like"/>
    <property type="match status" value="1"/>
</dbReference>
<proteinExistence type="inferred from homology"/>
<comment type="caution">
    <text evidence="11">The sequence shown here is derived from an EMBL/GenBank/DDBJ whole genome shotgun (WGS) entry which is preliminary data.</text>
</comment>
<feature type="binding site" description="in other chain" evidence="9">
    <location>
        <position position="92"/>
    </location>
    <ligand>
        <name>5-phospho-alpha-D-ribose 1-diphosphate</name>
        <dbReference type="ChEBI" id="CHEBI:58017"/>
        <note>ligand shared between dimeric partners</note>
    </ligand>
</feature>
<comment type="catalytic activity">
    <reaction evidence="9">
        <text>orotidine 5'-phosphate + diphosphate = orotate + 5-phospho-alpha-D-ribose 1-diphosphate</text>
        <dbReference type="Rhea" id="RHEA:10380"/>
        <dbReference type="ChEBI" id="CHEBI:30839"/>
        <dbReference type="ChEBI" id="CHEBI:33019"/>
        <dbReference type="ChEBI" id="CHEBI:57538"/>
        <dbReference type="ChEBI" id="CHEBI:58017"/>
        <dbReference type="EC" id="2.4.2.10"/>
    </reaction>
</comment>
<evidence type="ECO:0000313" key="12">
    <source>
        <dbReference type="Proteomes" id="UP001501337"/>
    </source>
</evidence>
<gene>
    <name evidence="9 11" type="primary">pyrE</name>
    <name evidence="11" type="ORF">GCM10022278_20300</name>
</gene>
<comment type="subunit">
    <text evidence="4 9">Homodimer.</text>
</comment>
<feature type="binding site" evidence="9">
    <location>
        <position position="165"/>
    </location>
    <ligand>
        <name>5-phospho-alpha-D-ribose 1-diphosphate</name>
        <dbReference type="ChEBI" id="CHEBI:58017"/>
        <note>ligand shared between dimeric partners</note>
    </ligand>
</feature>
<feature type="binding site" evidence="9">
    <location>
        <begin position="100"/>
        <end position="101"/>
    </location>
    <ligand>
        <name>orotate</name>
        <dbReference type="ChEBI" id="CHEBI:30839"/>
    </ligand>
</feature>
<sequence>MILNTDDVSISSLYPVEKTRFDRSLQTIQTDRHNPHPMSPVHYSVYDTKLHFYSSFLFRFVFNYKYMHNFQKNFIEFAIDCQALRFGRFTLKSGRISPYFFNAGAFNTSGALAQLGSFYAQALQFSSQQFDGLFGPAYKGIPLATAMGVALYRDHDLDLPVTFNRKEAKAHGEGGILVGAPLKGRILIVDDVITAGTAIRESIAIIRASGAEAAGVLVALDRQETGPDSQQRLSAIAAVTEEFGIPVTPIISLGQILDYLDDHPDLSEHRDAMAEYRANYGVA</sequence>
<feature type="binding site" description="in other chain" evidence="9">
    <location>
        <begin position="190"/>
        <end position="198"/>
    </location>
    <ligand>
        <name>5-phospho-alpha-D-ribose 1-diphosphate</name>
        <dbReference type="ChEBI" id="CHEBI:58017"/>
        <note>ligand shared between dimeric partners</note>
    </ligand>
</feature>
<evidence type="ECO:0000256" key="4">
    <source>
        <dbReference type="ARBA" id="ARBA00011738"/>
    </source>
</evidence>
<feature type="binding site" evidence="9">
    <location>
        <position position="169"/>
    </location>
    <ligand>
        <name>5-phospho-alpha-D-ribose 1-diphosphate</name>
        <dbReference type="ChEBI" id="CHEBI:58017"/>
        <note>ligand shared between dimeric partners</note>
    </ligand>
</feature>
<feature type="binding site" description="in other chain" evidence="9">
    <location>
        <position position="166"/>
    </location>
    <ligand>
        <name>5-phospho-alpha-D-ribose 1-diphosphate</name>
        <dbReference type="ChEBI" id="CHEBI:58017"/>
        <note>ligand shared between dimeric partners</note>
    </ligand>
</feature>
<feature type="binding site" description="in other chain" evidence="9">
    <location>
        <begin position="138"/>
        <end position="139"/>
    </location>
    <ligand>
        <name>5-phospho-alpha-D-ribose 1-diphosphate</name>
        <dbReference type="ChEBI" id="CHEBI:58017"/>
        <note>ligand shared between dimeric partners</note>
    </ligand>
</feature>
<reference evidence="12" key="1">
    <citation type="journal article" date="2019" name="Int. J. Syst. Evol. Microbiol.">
        <title>The Global Catalogue of Microorganisms (GCM) 10K type strain sequencing project: providing services to taxonomists for standard genome sequencing and annotation.</title>
        <authorList>
            <consortium name="The Broad Institute Genomics Platform"/>
            <consortium name="The Broad Institute Genome Sequencing Center for Infectious Disease"/>
            <person name="Wu L."/>
            <person name="Ma J."/>
        </authorList>
    </citation>
    <scope>NUCLEOTIDE SEQUENCE [LARGE SCALE GENOMIC DNA]</scope>
    <source>
        <strain evidence="12">JCM 17555</strain>
    </source>
</reference>
<comment type="similarity">
    <text evidence="3 9">Belongs to the purine/pyrimidine phosphoribosyltransferase family. PyrE subfamily.</text>
</comment>
<dbReference type="InterPro" id="IPR000836">
    <property type="entry name" value="PRTase_dom"/>
</dbReference>
<evidence type="ECO:0000256" key="7">
    <source>
        <dbReference type="ARBA" id="ARBA00022679"/>
    </source>
</evidence>
<dbReference type="PANTHER" id="PTHR46683:SF1">
    <property type="entry name" value="OROTATE PHOSPHORIBOSYLTRANSFERASE 1-RELATED"/>
    <property type="match status" value="1"/>
</dbReference>
<keyword evidence="12" id="KW-1185">Reference proteome</keyword>
<evidence type="ECO:0000256" key="8">
    <source>
        <dbReference type="ARBA" id="ARBA00022975"/>
    </source>
</evidence>
<feature type="domain" description="Phosphoribosyltransferase" evidence="10">
    <location>
        <begin position="113"/>
        <end position="230"/>
    </location>
</feature>
<keyword evidence="6 9" id="KW-0328">Glycosyltransferase</keyword>
<dbReference type="Proteomes" id="UP001501337">
    <property type="component" value="Unassembled WGS sequence"/>
</dbReference>
<dbReference type="HAMAP" id="MF_01208">
    <property type="entry name" value="PyrE"/>
    <property type="match status" value="1"/>
</dbReference>
<evidence type="ECO:0000256" key="9">
    <source>
        <dbReference type="HAMAP-Rule" id="MF_01208"/>
    </source>
</evidence>
<dbReference type="Pfam" id="PF00156">
    <property type="entry name" value="Pribosyltran"/>
    <property type="match status" value="1"/>
</dbReference>
<keyword evidence="8 9" id="KW-0665">Pyrimidine biosynthesis</keyword>
<dbReference type="Gene3D" id="3.40.50.2020">
    <property type="match status" value="1"/>
</dbReference>
<organism evidence="11 12">
    <name type="scientific">Allohahella marinimesophila</name>
    <dbReference type="NCBI Taxonomy" id="1054972"/>
    <lineage>
        <taxon>Bacteria</taxon>
        <taxon>Pseudomonadati</taxon>
        <taxon>Pseudomonadota</taxon>
        <taxon>Gammaproteobacteria</taxon>
        <taxon>Oceanospirillales</taxon>
        <taxon>Hahellaceae</taxon>
        <taxon>Allohahella</taxon>
    </lineage>
</organism>
<accession>A0ABP7PA46</accession>
<dbReference type="GO" id="GO:0016757">
    <property type="term" value="F:glycosyltransferase activity"/>
    <property type="evidence" value="ECO:0007669"/>
    <property type="project" value="UniProtKB-KW"/>
</dbReference>
<evidence type="ECO:0000256" key="3">
    <source>
        <dbReference type="ARBA" id="ARBA00006340"/>
    </source>
</evidence>
<dbReference type="PANTHER" id="PTHR46683">
    <property type="entry name" value="OROTATE PHOSPHORIBOSYLTRANSFERASE 1-RELATED"/>
    <property type="match status" value="1"/>
</dbReference>
<evidence type="ECO:0000313" key="11">
    <source>
        <dbReference type="EMBL" id="GAA3962251.1"/>
    </source>
</evidence>
<evidence type="ECO:0000256" key="2">
    <source>
        <dbReference type="ARBA" id="ARBA00004889"/>
    </source>
</evidence>